<dbReference type="VEuPathDB" id="FungiDB:CCM_08744"/>
<dbReference type="KEGG" id="cmt:CCM_08744"/>
<dbReference type="PANTHER" id="PTHR10622:SF10">
    <property type="entry name" value="HET DOMAIN-CONTAINING PROTEIN"/>
    <property type="match status" value="1"/>
</dbReference>
<evidence type="ECO:0000313" key="3">
    <source>
        <dbReference type="Proteomes" id="UP000001610"/>
    </source>
</evidence>
<dbReference type="OrthoDB" id="194358at2759"/>
<dbReference type="InParanoid" id="G3JS52"/>
<organism evidence="2 3">
    <name type="scientific">Cordyceps militaris (strain CM01)</name>
    <name type="common">Caterpillar fungus</name>
    <dbReference type="NCBI Taxonomy" id="983644"/>
    <lineage>
        <taxon>Eukaryota</taxon>
        <taxon>Fungi</taxon>
        <taxon>Dikarya</taxon>
        <taxon>Ascomycota</taxon>
        <taxon>Pezizomycotina</taxon>
        <taxon>Sordariomycetes</taxon>
        <taxon>Hypocreomycetidae</taxon>
        <taxon>Hypocreales</taxon>
        <taxon>Cordycipitaceae</taxon>
        <taxon>Cordyceps</taxon>
    </lineage>
</organism>
<reference evidence="2 3" key="1">
    <citation type="journal article" date="2011" name="Genome Biol.">
        <title>Genome sequence of the insect pathogenic fungus Cordyceps militaris, a valued traditional Chinese medicine.</title>
        <authorList>
            <person name="Zheng P."/>
            <person name="Xia Y."/>
            <person name="Xiao G."/>
            <person name="Xiong C."/>
            <person name="Hu X."/>
            <person name="Zhang S."/>
            <person name="Zheng H."/>
            <person name="Huang Y."/>
            <person name="Zhou Y."/>
            <person name="Wang S."/>
            <person name="Zhao G.P."/>
            <person name="Liu X."/>
            <person name="St Leger R.J."/>
            <person name="Wang C."/>
        </authorList>
    </citation>
    <scope>NUCLEOTIDE SEQUENCE [LARGE SCALE GENOMIC DNA]</scope>
    <source>
        <strain evidence="2 3">CM01</strain>
    </source>
</reference>
<sequence>MRLINVSSLAVEEFFGEHVPSYAILSHTWGADEMTLQEWGNRQAPSVQRKSGYQKIVEACRLASAHGLDYVWADTNCIDKTSSAELSEAINSMFGWYRDARVCLVHLEDVVGTGGDVVALFQRARWFTRGWTLQELLAPACVEFYDRDWTFVTDKQRCIGALSAVTGIPARALRRAADVRLASTAQRMSWLARRTTTRREDMAYCAFGLFGVHLPLLYGEGDAAFARLQEELIRSSHDHTIFCWSWPDRVAPPPAWMPALAPCAAAFADSGDYVQRPGPGIGKLPAEYAVTNVGIRIQLPILCSSSTTCVALLEAQVEGSSAETCVAIALQRPATIWTSETVFWRARYPSSPIILPHGWAGAALDVRLAKPGAHPVDYGLDAEALTTLAERNSGWPRFQESKFALMILECLDAGIPTRPLCIRDQEDGGVVFMKPTYTPSTWCHLLSLSRVDKDRGSDMVTVLVQQRQDMVRWGAGYGAGALERQMEGSYGDGSKNTLLEMKDQVAVTVANDLELPAATIGRLAGARIVPVLIRHTHHYKERISDRIYAA</sequence>
<feature type="domain" description="Heterokaryon incompatibility" evidence="1">
    <location>
        <begin position="22"/>
        <end position="109"/>
    </location>
</feature>
<dbReference type="EMBL" id="JH126405">
    <property type="protein sequence ID" value="EGX88698.1"/>
    <property type="molecule type" value="Genomic_DNA"/>
</dbReference>
<dbReference type="OMA" id="HDHTIFC"/>
<evidence type="ECO:0000259" key="1">
    <source>
        <dbReference type="Pfam" id="PF06985"/>
    </source>
</evidence>
<dbReference type="InterPro" id="IPR010730">
    <property type="entry name" value="HET"/>
</dbReference>
<name>G3JS52_CORMM</name>
<dbReference type="Pfam" id="PF06985">
    <property type="entry name" value="HET"/>
    <property type="match status" value="1"/>
</dbReference>
<evidence type="ECO:0000313" key="2">
    <source>
        <dbReference type="EMBL" id="EGX88698.1"/>
    </source>
</evidence>
<dbReference type="HOGENOM" id="CLU_036912_0_0_1"/>
<dbReference type="GeneID" id="18170749"/>
<proteinExistence type="predicted"/>
<protein>
    <submittedName>
        <fullName evidence="2">HET domain protein</fullName>
    </submittedName>
</protein>
<accession>G3JS52</accession>
<dbReference type="RefSeq" id="XP_006673943.1">
    <property type="nucleotide sequence ID" value="XM_006673880.1"/>
</dbReference>
<keyword evidence="3" id="KW-1185">Reference proteome</keyword>
<gene>
    <name evidence="2" type="ORF">CCM_08744</name>
</gene>
<dbReference type="eggNOG" id="KOG4177">
    <property type="taxonomic scope" value="Eukaryota"/>
</dbReference>
<dbReference type="AlphaFoldDB" id="G3JS52"/>
<dbReference type="PANTHER" id="PTHR10622">
    <property type="entry name" value="HET DOMAIN-CONTAINING PROTEIN"/>
    <property type="match status" value="1"/>
</dbReference>
<dbReference type="Proteomes" id="UP000001610">
    <property type="component" value="Unassembled WGS sequence"/>
</dbReference>